<evidence type="ECO:0000259" key="2">
    <source>
        <dbReference type="Pfam" id="PF13966"/>
    </source>
</evidence>
<dbReference type="Pfam" id="PF13966">
    <property type="entry name" value="zf-RVT"/>
    <property type="match status" value="1"/>
</dbReference>
<dbReference type="InterPro" id="IPR026960">
    <property type="entry name" value="RVT-Znf"/>
</dbReference>
<evidence type="ECO:0000259" key="1">
    <source>
        <dbReference type="Pfam" id="PF00078"/>
    </source>
</evidence>
<proteinExistence type="predicted"/>
<dbReference type="InterPro" id="IPR000477">
    <property type="entry name" value="RT_dom"/>
</dbReference>
<comment type="caution">
    <text evidence="3">The sequence shown here is derived from an EMBL/GenBank/DDBJ whole genome shotgun (WGS) entry which is preliminary data.</text>
</comment>
<dbReference type="EMBL" id="VEPZ02000963">
    <property type="protein sequence ID" value="KAE8707487.1"/>
    <property type="molecule type" value="Genomic_DNA"/>
</dbReference>
<dbReference type="Proteomes" id="UP000436088">
    <property type="component" value="Unassembled WGS sequence"/>
</dbReference>
<accession>A0A6A3AVN5</accession>
<feature type="domain" description="Reverse transcriptase" evidence="1">
    <location>
        <begin position="196"/>
        <end position="326"/>
    </location>
</feature>
<evidence type="ECO:0008006" key="5">
    <source>
        <dbReference type="Google" id="ProtNLM"/>
    </source>
</evidence>
<evidence type="ECO:0000313" key="4">
    <source>
        <dbReference type="Proteomes" id="UP000436088"/>
    </source>
</evidence>
<dbReference type="Pfam" id="PF00078">
    <property type="entry name" value="RVT_1"/>
    <property type="match status" value="1"/>
</dbReference>
<keyword evidence="4" id="KW-1185">Reference proteome</keyword>
<dbReference type="PANTHER" id="PTHR33116:SF75">
    <property type="entry name" value="RIBONUCLEASE H PROTEIN"/>
    <property type="match status" value="1"/>
</dbReference>
<evidence type="ECO:0000313" key="3">
    <source>
        <dbReference type="EMBL" id="KAE8707487.1"/>
    </source>
</evidence>
<dbReference type="CDD" id="cd01650">
    <property type="entry name" value="RT_nLTR_like"/>
    <property type="match status" value="1"/>
</dbReference>
<protein>
    <recommendedName>
        <fullName evidence="5">Reverse transcriptase domain-containing protein</fullName>
    </recommendedName>
</protein>
<feature type="domain" description="Reverse transcriptase zinc-binding" evidence="2">
    <location>
        <begin position="485"/>
        <end position="543"/>
    </location>
</feature>
<organism evidence="3 4">
    <name type="scientific">Hibiscus syriacus</name>
    <name type="common">Rose of Sharon</name>
    <dbReference type="NCBI Taxonomy" id="106335"/>
    <lineage>
        <taxon>Eukaryota</taxon>
        <taxon>Viridiplantae</taxon>
        <taxon>Streptophyta</taxon>
        <taxon>Embryophyta</taxon>
        <taxon>Tracheophyta</taxon>
        <taxon>Spermatophyta</taxon>
        <taxon>Magnoliopsida</taxon>
        <taxon>eudicotyledons</taxon>
        <taxon>Gunneridae</taxon>
        <taxon>Pentapetalae</taxon>
        <taxon>rosids</taxon>
        <taxon>malvids</taxon>
        <taxon>Malvales</taxon>
        <taxon>Malvaceae</taxon>
        <taxon>Malvoideae</taxon>
        <taxon>Hibiscus</taxon>
    </lineage>
</organism>
<name>A0A6A3AVN5_HIBSY</name>
<dbReference type="PANTHER" id="PTHR33116">
    <property type="entry name" value="REVERSE TRANSCRIPTASE ZINC-BINDING DOMAIN-CONTAINING PROTEIN-RELATED-RELATED"/>
    <property type="match status" value="1"/>
</dbReference>
<reference evidence="3" key="1">
    <citation type="submission" date="2019-09" db="EMBL/GenBank/DDBJ databases">
        <title>Draft genome information of white flower Hibiscus syriacus.</title>
        <authorList>
            <person name="Kim Y.-M."/>
        </authorList>
    </citation>
    <scope>NUCLEOTIDE SEQUENCE [LARGE SCALE GENOMIC DNA]</scope>
    <source>
        <strain evidence="3">YM2019G1</strain>
    </source>
</reference>
<gene>
    <name evidence="3" type="ORF">F3Y22_tig00110383pilonHSYRG00030</name>
</gene>
<sequence>MYKFLHPSFKGKEKRNEFDRKFKEKNNDFSDLLLSSLATKICRLDAYLSPIIEEDSFPENHERAIIIFNPSPLHQCNTPPLCSSPSNPIVSLHYDFISDFKNQFLRAIDMKSVETEEDKKDNEGCLAVVPWVPSQIPSVESIDVGERECRKKGTTAEKIELWRGGVILKFFDEFHRGGKWEEGINHSFITLIPKKLNPEALKDFGTISLVGGIYKILSKVLASRLRLCADYIISNTQFAFIPGTQISDFSFIANECIDEIVKKRSKGIVFKVDFKRAYDTVDWHFLIRLMKEMNFGDRCCDWIFKCISTASISVLVNGSPTERNLKRILRVFELASRLQLNLKKSRFFGINVPGDELATWANSVGCAVGKFSAKYLGLPLGPKRNSIAIWDGIRRRIHWVKWSELCKPKELGGLDISDLAVHNRALIEKWIWRFANEKDSLWQRVISYMGTKVESGWSWNVVPRWQPFDWECDQWLEFNAALSSSLSVDRKRNVWVGVAPLKVELFLWQVIQKRIPMKSELIKQGITSITDISCPLCRVHMENEMAFQKSRLDINQLWFLAKYRLASWFKVKNPNVKISMEDIVADPSLVDQATRITKPVVNAVWKPPPVGAVKLNVDGAMRRDGLSGGFGGIFRNAEGLKIGSFSEPVGQALVRGVAGVISSNNVSPFYSKSFPVLAFIQLPQVKTKAWNIKFNCSAM</sequence>
<dbReference type="AlphaFoldDB" id="A0A6A3AVN5"/>